<dbReference type="Pfam" id="PF00672">
    <property type="entry name" value="HAMP"/>
    <property type="match status" value="1"/>
</dbReference>
<dbReference type="PROSITE" id="PS50885">
    <property type="entry name" value="HAMP"/>
    <property type="match status" value="1"/>
</dbReference>
<keyword evidence="5 10" id="KW-1133">Transmembrane helix</keyword>
<keyword evidence="15" id="KW-1185">Reference proteome</keyword>
<reference evidence="14 15" key="1">
    <citation type="submission" date="2019-09" db="EMBL/GenBank/DDBJ databases">
        <title>Genome sequence of Roseospira marina, one of the more divergent members of the non-sulfur purple photosynthetic bacterial family, the Rhodospirillaceae.</title>
        <authorList>
            <person name="Meyer T."/>
            <person name="Kyndt J."/>
        </authorList>
    </citation>
    <scope>NUCLEOTIDE SEQUENCE [LARGE SCALE GENOMIC DNA]</scope>
    <source>
        <strain evidence="14 15">DSM 15113</strain>
    </source>
</reference>
<dbReference type="Gene3D" id="1.10.287.950">
    <property type="entry name" value="Methyl-accepting chemotaxis protein"/>
    <property type="match status" value="1"/>
</dbReference>
<dbReference type="InterPro" id="IPR000727">
    <property type="entry name" value="T_SNARE_dom"/>
</dbReference>
<dbReference type="EMBL" id="VWPJ01000011">
    <property type="protein sequence ID" value="KAA5605153.1"/>
    <property type="molecule type" value="Genomic_DNA"/>
</dbReference>
<evidence type="ECO:0000313" key="14">
    <source>
        <dbReference type="EMBL" id="KAA5605153.1"/>
    </source>
</evidence>
<dbReference type="PANTHER" id="PTHR32089">
    <property type="entry name" value="METHYL-ACCEPTING CHEMOTAXIS PROTEIN MCPB"/>
    <property type="match status" value="1"/>
</dbReference>
<protein>
    <submittedName>
        <fullName evidence="14">Methyl-accepting chemotaxis protein</fullName>
    </submittedName>
</protein>
<dbReference type="SMART" id="SM01049">
    <property type="entry name" value="Cache_2"/>
    <property type="match status" value="1"/>
</dbReference>
<keyword evidence="3" id="KW-0997">Cell inner membrane</keyword>
<evidence type="ECO:0000259" key="11">
    <source>
        <dbReference type="PROSITE" id="PS50111"/>
    </source>
</evidence>
<feature type="domain" description="Methyl-accepting transducer" evidence="11">
    <location>
        <begin position="328"/>
        <end position="553"/>
    </location>
</feature>
<comment type="caution">
    <text evidence="14">The sequence shown here is derived from an EMBL/GenBank/DDBJ whole genome shotgun (WGS) entry which is preliminary data.</text>
</comment>
<dbReference type="InterPro" id="IPR003660">
    <property type="entry name" value="HAMP_dom"/>
</dbReference>
<comment type="similarity">
    <text evidence="8">Belongs to the methyl-accepting chemotaxis (MCP) protein family.</text>
</comment>
<dbReference type="Pfam" id="PF00015">
    <property type="entry name" value="MCPsignal"/>
    <property type="match status" value="1"/>
</dbReference>
<dbReference type="PROSITE" id="PS50192">
    <property type="entry name" value="T_SNARE"/>
    <property type="match status" value="1"/>
</dbReference>
<dbReference type="PROSITE" id="PS50111">
    <property type="entry name" value="CHEMOTAXIS_TRANSDUC_2"/>
    <property type="match status" value="1"/>
</dbReference>
<evidence type="ECO:0000256" key="5">
    <source>
        <dbReference type="ARBA" id="ARBA00022989"/>
    </source>
</evidence>
<feature type="domain" description="HAMP" evidence="13">
    <location>
        <begin position="234"/>
        <end position="287"/>
    </location>
</feature>
<dbReference type="GO" id="GO:0007165">
    <property type="term" value="P:signal transduction"/>
    <property type="evidence" value="ECO:0007669"/>
    <property type="project" value="UniProtKB-KW"/>
</dbReference>
<dbReference type="OrthoDB" id="7260004at2"/>
<evidence type="ECO:0000313" key="15">
    <source>
        <dbReference type="Proteomes" id="UP000324065"/>
    </source>
</evidence>
<keyword evidence="7 9" id="KW-0807">Transducer</keyword>
<gene>
    <name evidence="14" type="ORF">F1188_12810</name>
</gene>
<evidence type="ECO:0000256" key="10">
    <source>
        <dbReference type="SAM" id="Phobius"/>
    </source>
</evidence>
<evidence type="ECO:0000256" key="7">
    <source>
        <dbReference type="ARBA" id="ARBA00023224"/>
    </source>
</evidence>
<dbReference type="CDD" id="cd06225">
    <property type="entry name" value="HAMP"/>
    <property type="match status" value="1"/>
</dbReference>
<dbReference type="AlphaFoldDB" id="A0A5M6IAC0"/>
<dbReference type="PANTHER" id="PTHR32089:SF112">
    <property type="entry name" value="LYSOZYME-LIKE PROTEIN-RELATED"/>
    <property type="match status" value="1"/>
</dbReference>
<dbReference type="InterPro" id="IPR004089">
    <property type="entry name" value="MCPsignal_dom"/>
</dbReference>
<dbReference type="Proteomes" id="UP000324065">
    <property type="component" value="Unassembled WGS sequence"/>
</dbReference>
<dbReference type="SMART" id="SM00304">
    <property type="entry name" value="HAMP"/>
    <property type="match status" value="1"/>
</dbReference>
<evidence type="ECO:0000259" key="12">
    <source>
        <dbReference type="PROSITE" id="PS50192"/>
    </source>
</evidence>
<evidence type="ECO:0000259" key="13">
    <source>
        <dbReference type="PROSITE" id="PS50885"/>
    </source>
</evidence>
<accession>A0A5M6IAC0</accession>
<dbReference type="InterPro" id="IPR033480">
    <property type="entry name" value="sCache_2"/>
</dbReference>
<evidence type="ECO:0000256" key="3">
    <source>
        <dbReference type="ARBA" id="ARBA00022519"/>
    </source>
</evidence>
<dbReference type="SMART" id="SM00283">
    <property type="entry name" value="MA"/>
    <property type="match status" value="1"/>
</dbReference>
<sequence length="683" mass="71531">MSEHLTRRVSTLSTRVLRRRNPMSLKNMKIGRKIWIPTGLAGLGLVGLVIVSTVLMRNALMTERMNLVRTVVESAAGIAEHFQQEAAAGRMDEETAKQRASEAIRAIRYEGGMNYIFVHNFEGRLLVHGARTNLEGQDRADSQDSNGLYITRELVAAARSGGGEVQYWYPRPGSDEPEMKISWAKAVPAWQWSVGSGAYVADINALAFKNAVQFASVAVVILVIAAGGAMVIIRAIVRPLRELTASMKALAAGDLDIDIPDTERRDEVGEMADSVHVFRDNAREVARLSAEQAALAQRNDRQVRAEMLALTNALEEEVNGALAKVLGQADTLKQASAEMAGAIEDAAGGAGAASAASAESSSSVDAVAAAAEELSASINEISNQVTSAAQVARDAVQEADTTNVKVGGLATAVGQIGEVVNLISDIAKQTNLLALNATIEAARAGDAGKGFAVVANEVKTLANQTAHATDQIASQIGGIQSATQEAVAAIRRIGEVIDRLSEITTAISGAVEEQSAATGEISHNAQAAALSTQVSSTNISRVSDSSAVATDLASRVQDGAQEVRSLMDGMHAALKRIVTESRADSGEGAILHGLDQPVTLDVTGGGSVRSLLRALASSGAGILDRTQGLETGKVFTVSLPQVGTVSGSVVTLTENSAHVRLEVEAEQMGAFRALVKQGRRQGP</sequence>
<keyword evidence="2" id="KW-1003">Cell membrane</keyword>
<dbReference type="Gene3D" id="3.30.450.20">
    <property type="entry name" value="PAS domain"/>
    <property type="match status" value="1"/>
</dbReference>
<keyword evidence="6 10" id="KW-0472">Membrane</keyword>
<feature type="transmembrane region" description="Helical" evidence="10">
    <location>
        <begin position="214"/>
        <end position="237"/>
    </location>
</feature>
<evidence type="ECO:0000256" key="6">
    <source>
        <dbReference type="ARBA" id="ARBA00023136"/>
    </source>
</evidence>
<dbReference type="Pfam" id="PF17200">
    <property type="entry name" value="sCache_2"/>
    <property type="match status" value="1"/>
</dbReference>
<dbReference type="SUPFAM" id="SSF58104">
    <property type="entry name" value="Methyl-accepting chemotaxis protein (MCP) signaling domain"/>
    <property type="match status" value="1"/>
</dbReference>
<evidence type="ECO:0000256" key="1">
    <source>
        <dbReference type="ARBA" id="ARBA00004429"/>
    </source>
</evidence>
<dbReference type="GO" id="GO:0005886">
    <property type="term" value="C:plasma membrane"/>
    <property type="evidence" value="ECO:0007669"/>
    <property type="project" value="UniProtKB-SubCell"/>
</dbReference>
<name>A0A5M6IAC0_9PROT</name>
<feature type="domain" description="T-SNARE coiled-coil homology" evidence="12">
    <location>
        <begin position="480"/>
        <end position="542"/>
    </location>
</feature>
<proteinExistence type="inferred from homology"/>
<evidence type="ECO:0000256" key="9">
    <source>
        <dbReference type="PROSITE-ProRule" id="PRU00284"/>
    </source>
</evidence>
<evidence type="ECO:0000256" key="4">
    <source>
        <dbReference type="ARBA" id="ARBA00022692"/>
    </source>
</evidence>
<organism evidence="14 15">
    <name type="scientific">Roseospira marina</name>
    <dbReference type="NCBI Taxonomy" id="140057"/>
    <lineage>
        <taxon>Bacteria</taxon>
        <taxon>Pseudomonadati</taxon>
        <taxon>Pseudomonadota</taxon>
        <taxon>Alphaproteobacteria</taxon>
        <taxon>Rhodospirillales</taxon>
        <taxon>Rhodospirillaceae</taxon>
        <taxon>Roseospira</taxon>
    </lineage>
</organism>
<dbReference type="Gene3D" id="6.10.340.10">
    <property type="match status" value="1"/>
</dbReference>
<evidence type="ECO:0000256" key="8">
    <source>
        <dbReference type="ARBA" id="ARBA00029447"/>
    </source>
</evidence>
<comment type="subcellular location">
    <subcellularLocation>
        <location evidence="1">Cell inner membrane</location>
        <topology evidence="1">Multi-pass membrane protein</topology>
    </subcellularLocation>
</comment>
<keyword evidence="4 10" id="KW-0812">Transmembrane</keyword>
<evidence type="ECO:0000256" key="2">
    <source>
        <dbReference type="ARBA" id="ARBA00022475"/>
    </source>
</evidence>
<feature type="transmembrane region" description="Helical" evidence="10">
    <location>
        <begin position="34"/>
        <end position="56"/>
    </location>
</feature>